<dbReference type="PANTHER" id="PTHR44688">
    <property type="entry name" value="DNA-BINDING TRANSCRIPTIONAL ACTIVATOR DEVR_DOSR"/>
    <property type="match status" value="1"/>
</dbReference>
<dbReference type="PROSITE" id="PS50112">
    <property type="entry name" value="PAS"/>
    <property type="match status" value="1"/>
</dbReference>
<name>A0A5B9MMH5_9BACT</name>
<evidence type="ECO:0000256" key="3">
    <source>
        <dbReference type="ARBA" id="ARBA00023163"/>
    </source>
</evidence>
<dbReference type="InterPro" id="IPR016032">
    <property type="entry name" value="Sig_transdc_resp-reg_C-effctor"/>
</dbReference>
<dbReference type="InterPro" id="IPR036388">
    <property type="entry name" value="WH-like_DNA-bd_sf"/>
</dbReference>
<keyword evidence="7" id="KW-1185">Reference proteome</keyword>
<dbReference type="InterPro" id="IPR000014">
    <property type="entry name" value="PAS"/>
</dbReference>
<dbReference type="Gene3D" id="3.30.450.20">
    <property type="entry name" value="PAS domain"/>
    <property type="match status" value="1"/>
</dbReference>
<evidence type="ECO:0000259" key="5">
    <source>
        <dbReference type="PROSITE" id="PS50112"/>
    </source>
</evidence>
<gene>
    <name evidence="6" type="primary">ttrR</name>
    <name evidence="6" type="ORF">Mal15_49210</name>
</gene>
<dbReference type="EMBL" id="CP036264">
    <property type="protein sequence ID" value="QEG00845.1"/>
    <property type="molecule type" value="Genomic_DNA"/>
</dbReference>
<dbReference type="Gene3D" id="1.10.10.10">
    <property type="entry name" value="Winged helix-like DNA-binding domain superfamily/Winged helix DNA-binding domain"/>
    <property type="match status" value="1"/>
</dbReference>
<dbReference type="RefSeq" id="WP_147870018.1">
    <property type="nucleotide sequence ID" value="NZ_CP036264.1"/>
</dbReference>
<sequence>MSSDWALDRPRPTDFVDPYFFFSNRGSSEVTYVSPSIQTVLGYNPRVFAGRSYEQFLCPGDPLNEDVPECQQAELGDGHRIHALRSVRDASGKRRILSIYTVGVAQREGGPIVRRHNLARDVTASVQTYVRFKRRLDSLEHAASQMSDQERDVADRIVRGKMNREIGRELQISDRTVERRRAAVMRHFDAATLPELISKLVQLDLLRTWTRSACDSQWQDARNSHLAISDDSVL</sequence>
<dbReference type="Pfam" id="PF00196">
    <property type="entry name" value="GerE"/>
    <property type="match status" value="1"/>
</dbReference>
<keyword evidence="3" id="KW-0804">Transcription</keyword>
<dbReference type="SUPFAM" id="SSF55785">
    <property type="entry name" value="PYP-like sensor domain (PAS domain)"/>
    <property type="match status" value="1"/>
</dbReference>
<dbReference type="Proteomes" id="UP000321353">
    <property type="component" value="Chromosome"/>
</dbReference>
<dbReference type="PROSITE" id="PS50043">
    <property type="entry name" value="HTH_LUXR_2"/>
    <property type="match status" value="1"/>
</dbReference>
<dbReference type="PRINTS" id="PR00038">
    <property type="entry name" value="HTHLUXR"/>
</dbReference>
<accession>A0A5B9MMH5</accession>
<dbReference type="GO" id="GO:0003677">
    <property type="term" value="F:DNA binding"/>
    <property type="evidence" value="ECO:0007669"/>
    <property type="project" value="UniProtKB-KW"/>
</dbReference>
<dbReference type="SUPFAM" id="SSF46894">
    <property type="entry name" value="C-terminal effector domain of the bipartite response regulators"/>
    <property type="match status" value="1"/>
</dbReference>
<dbReference type="AlphaFoldDB" id="A0A5B9MMH5"/>
<keyword evidence="2" id="KW-0238">DNA-binding</keyword>
<dbReference type="InterPro" id="IPR000792">
    <property type="entry name" value="Tscrpt_reg_LuxR_C"/>
</dbReference>
<proteinExistence type="predicted"/>
<evidence type="ECO:0000256" key="2">
    <source>
        <dbReference type="ARBA" id="ARBA00023125"/>
    </source>
</evidence>
<evidence type="ECO:0000259" key="4">
    <source>
        <dbReference type="PROSITE" id="PS50043"/>
    </source>
</evidence>
<dbReference type="SMART" id="SM00421">
    <property type="entry name" value="HTH_LUXR"/>
    <property type="match status" value="1"/>
</dbReference>
<dbReference type="KEGG" id="smam:Mal15_49210"/>
<evidence type="ECO:0000313" key="6">
    <source>
        <dbReference type="EMBL" id="QEG00845.1"/>
    </source>
</evidence>
<evidence type="ECO:0000313" key="7">
    <source>
        <dbReference type="Proteomes" id="UP000321353"/>
    </source>
</evidence>
<evidence type="ECO:0000256" key="1">
    <source>
        <dbReference type="ARBA" id="ARBA00023015"/>
    </source>
</evidence>
<keyword evidence="1" id="KW-0805">Transcription regulation</keyword>
<protein>
    <submittedName>
        <fullName evidence="6">Tetrathionate response regulatory protein TtrR</fullName>
    </submittedName>
</protein>
<dbReference type="PANTHER" id="PTHR44688:SF16">
    <property type="entry name" value="DNA-BINDING TRANSCRIPTIONAL ACTIVATOR DEVR_DOSR"/>
    <property type="match status" value="1"/>
</dbReference>
<feature type="domain" description="HTH luxR-type" evidence="4">
    <location>
        <begin position="139"/>
        <end position="204"/>
    </location>
</feature>
<reference evidence="6 7" key="1">
    <citation type="submission" date="2019-02" db="EMBL/GenBank/DDBJ databases">
        <title>Planctomycetal bacteria perform biofilm scaping via a novel small molecule.</title>
        <authorList>
            <person name="Jeske O."/>
            <person name="Boedeker C."/>
            <person name="Wiegand S."/>
            <person name="Breitling P."/>
            <person name="Kallscheuer N."/>
            <person name="Jogler M."/>
            <person name="Rohde M."/>
            <person name="Petersen J."/>
            <person name="Medema M.H."/>
            <person name="Surup F."/>
            <person name="Jogler C."/>
        </authorList>
    </citation>
    <scope>NUCLEOTIDE SEQUENCE [LARGE SCALE GENOMIC DNA]</scope>
    <source>
        <strain evidence="6 7">Mal15</strain>
    </source>
</reference>
<feature type="domain" description="PAS" evidence="5">
    <location>
        <begin position="17"/>
        <end position="61"/>
    </location>
</feature>
<dbReference type="GO" id="GO:0006355">
    <property type="term" value="P:regulation of DNA-templated transcription"/>
    <property type="evidence" value="ECO:0007669"/>
    <property type="project" value="InterPro"/>
</dbReference>
<organism evidence="6 7">
    <name type="scientific">Stieleria maiorica</name>
    <dbReference type="NCBI Taxonomy" id="2795974"/>
    <lineage>
        <taxon>Bacteria</taxon>
        <taxon>Pseudomonadati</taxon>
        <taxon>Planctomycetota</taxon>
        <taxon>Planctomycetia</taxon>
        <taxon>Pirellulales</taxon>
        <taxon>Pirellulaceae</taxon>
        <taxon>Stieleria</taxon>
    </lineage>
</organism>
<dbReference type="InterPro" id="IPR035965">
    <property type="entry name" value="PAS-like_dom_sf"/>
</dbReference>